<protein>
    <recommendedName>
        <fullName evidence="2">Rubicon Homology domain-containing protein</fullName>
    </recommendedName>
</protein>
<evidence type="ECO:0000256" key="1">
    <source>
        <dbReference type="ARBA" id="ARBA00023006"/>
    </source>
</evidence>
<evidence type="ECO:0000259" key="2">
    <source>
        <dbReference type="SMART" id="SM01175"/>
    </source>
</evidence>
<dbReference type="PANTHER" id="PTHR45971:SF2">
    <property type="entry name" value="PROTEIN ASSOCIATED WITH UVRAG AS AUTOPHAGY ENHANCER"/>
    <property type="match status" value="1"/>
</dbReference>
<dbReference type="InterPro" id="IPR052428">
    <property type="entry name" value="Autophagy_HostDef_Reg"/>
</dbReference>
<dbReference type="GO" id="GO:0061910">
    <property type="term" value="P:autophagosome-endosome fusion"/>
    <property type="evidence" value="ECO:0007669"/>
    <property type="project" value="TreeGrafter"/>
</dbReference>
<dbReference type="GO" id="GO:0061909">
    <property type="term" value="P:autophagosome-lysosome fusion"/>
    <property type="evidence" value="ECO:0007669"/>
    <property type="project" value="TreeGrafter"/>
</dbReference>
<keyword evidence="1" id="KW-0072">Autophagy</keyword>
<dbReference type="AlphaFoldDB" id="A0A4W4FFL6"/>
<dbReference type="STRING" id="8005.ENSEEEP00000022895"/>
<accession>A0A4W4FFL6</accession>
<dbReference type="Proteomes" id="UP000314983">
    <property type="component" value="Chromosome 25"/>
</dbReference>
<dbReference type="GeneID" id="113585659"/>
<feature type="domain" description="Rubicon Homology" evidence="2">
    <location>
        <begin position="493"/>
        <end position="694"/>
    </location>
</feature>
<evidence type="ECO:0000313" key="3">
    <source>
        <dbReference type="Ensembl" id="ENSEEEP00000022895.2"/>
    </source>
</evidence>
<reference evidence="4" key="1">
    <citation type="journal article" date="2014" name="Science">
        <title>Nonhuman genetics. Genomic basis for the convergent evolution of electric organs.</title>
        <authorList>
            <person name="Gallant J.R."/>
            <person name="Traeger L.L."/>
            <person name="Volkening J.D."/>
            <person name="Moffett H."/>
            <person name="Chen P.H."/>
            <person name="Novina C.D."/>
            <person name="Phillips G.N.Jr."/>
            <person name="Anand R."/>
            <person name="Wells G.B."/>
            <person name="Pinch M."/>
            <person name="Guth R."/>
            <person name="Unguez G.A."/>
            <person name="Albert J.S."/>
            <person name="Zakon H.H."/>
            <person name="Samanta M.P."/>
            <person name="Sussman M.R."/>
        </authorList>
    </citation>
    <scope>NUCLEOTIDE SEQUENCE [LARGE SCALE GENOMIC DNA]</scope>
</reference>
<dbReference type="GO" id="GO:0097352">
    <property type="term" value="P:autophagosome maturation"/>
    <property type="evidence" value="ECO:0007669"/>
    <property type="project" value="TreeGrafter"/>
</dbReference>
<reference evidence="3" key="5">
    <citation type="submission" date="2025-09" db="UniProtKB">
        <authorList>
            <consortium name="Ensembl"/>
        </authorList>
    </citation>
    <scope>IDENTIFICATION</scope>
</reference>
<dbReference type="InterPro" id="IPR025258">
    <property type="entry name" value="RH_dom"/>
</dbReference>
<name>A0A4W4FFL6_ELEEL</name>
<keyword evidence="4" id="KW-1185">Reference proteome</keyword>
<dbReference type="GeneTree" id="ENSGT00940000160585"/>
<dbReference type="InterPro" id="IPR048569">
    <property type="entry name" value="RUBC_PIKBD"/>
</dbReference>
<evidence type="ECO:0000313" key="4">
    <source>
        <dbReference type="Proteomes" id="UP000314983"/>
    </source>
</evidence>
<dbReference type="GO" id="GO:0000421">
    <property type="term" value="C:autophagosome membrane"/>
    <property type="evidence" value="ECO:0007669"/>
    <property type="project" value="TreeGrafter"/>
</dbReference>
<reference evidence="3" key="4">
    <citation type="submission" date="2025-08" db="UniProtKB">
        <authorList>
            <consortium name="Ensembl"/>
        </authorList>
    </citation>
    <scope>IDENTIFICATION</scope>
</reference>
<dbReference type="Pfam" id="PF21054">
    <property type="entry name" value="RUBC_PIKBD"/>
    <property type="match status" value="1"/>
</dbReference>
<organism evidence="3 4">
    <name type="scientific">Electrophorus electricus</name>
    <name type="common">Electric eel</name>
    <name type="synonym">Gymnotus electricus</name>
    <dbReference type="NCBI Taxonomy" id="8005"/>
    <lineage>
        <taxon>Eukaryota</taxon>
        <taxon>Metazoa</taxon>
        <taxon>Chordata</taxon>
        <taxon>Craniata</taxon>
        <taxon>Vertebrata</taxon>
        <taxon>Euteleostomi</taxon>
        <taxon>Actinopterygii</taxon>
        <taxon>Neopterygii</taxon>
        <taxon>Teleostei</taxon>
        <taxon>Ostariophysi</taxon>
        <taxon>Gymnotiformes</taxon>
        <taxon>Gymnotoidei</taxon>
        <taxon>Gymnotidae</taxon>
        <taxon>Electrophorus</taxon>
    </lineage>
</organism>
<gene>
    <name evidence="3" type="primary">RUBCNL</name>
</gene>
<dbReference type="Ensembl" id="ENSEEET00000023150.2">
    <property type="protein sequence ID" value="ENSEEEP00000022895.2"/>
    <property type="gene ID" value="ENSEEEG00000011112.2"/>
</dbReference>
<dbReference type="SMART" id="SM01175">
    <property type="entry name" value="DUF4206"/>
    <property type="match status" value="1"/>
</dbReference>
<dbReference type="GO" id="GO:1901981">
    <property type="term" value="F:phosphatidylinositol phosphate binding"/>
    <property type="evidence" value="ECO:0007669"/>
    <property type="project" value="TreeGrafter"/>
</dbReference>
<dbReference type="PANTHER" id="PTHR45971">
    <property type="entry name" value="PHOX (PX) DOMAIN-CONTAINING PROTEIN"/>
    <property type="match status" value="1"/>
</dbReference>
<reference evidence="4" key="2">
    <citation type="journal article" date="2017" name="Sci. Adv.">
        <title>A tail of two voltages: Proteomic comparison of the three electric organs of the electric eel.</title>
        <authorList>
            <person name="Traeger L.L."/>
            <person name="Sabat G."/>
            <person name="Barrett-Wilt G.A."/>
            <person name="Wells G.B."/>
            <person name="Sussman M.R."/>
        </authorList>
    </citation>
    <scope>NUCLEOTIDE SEQUENCE [LARGE SCALE GENOMIC DNA]</scope>
</reference>
<dbReference type="RefSeq" id="XP_026879084.2">
    <property type="nucleotide sequence ID" value="XM_027023283.2"/>
</dbReference>
<reference evidence="3" key="3">
    <citation type="submission" date="2020-05" db="EMBL/GenBank/DDBJ databases">
        <title>Electrophorus electricus (electric eel) genome, fEleEle1, primary haplotype.</title>
        <authorList>
            <person name="Myers G."/>
            <person name="Meyer A."/>
            <person name="Fedrigo O."/>
            <person name="Formenti G."/>
            <person name="Rhie A."/>
            <person name="Tracey A."/>
            <person name="Sims Y."/>
            <person name="Jarvis E.D."/>
        </authorList>
    </citation>
    <scope>NUCLEOTIDE SEQUENCE [LARGE SCALE GENOMIC DNA]</scope>
</reference>
<sequence length="699" mass="78702">MVNCRPESETTMKIYVNNYINKTILNPLRTVQLPNTKEVQVTITVSQVGTRRMKHILQFTSSILESYSNSADNNCSNSTTQSRNYITEVDHRTSQGSLNSYFGNNPNGRDSVNQLDPESVWYYLPRSSPVILRRAHCQVKNGSGQSLERSTSRLLSSTPAAKNFSAAPAGNQSFGSPNLLELPEKQGPAFSSLASTQLLLQALPSALRCGPEGHSGKTVDHCGSYQPTDSDKQENLSENILCHTINPRDLSLSEGLAHPLNGGPYPNNKARASSGTHLIFGSVNKEEIDGDFFRNSMDIDQENAHFVVVDMVLEVLEAFRWAADHEQLIVTDLSMDRNTHWGSQTHSTSSLDSGYHDYCVHRVSSNRGSQNSVHSSQKVPSTSAEDLANQLLSEFRKSLHPSEGPLSCYNQCLSLEKIPTDTVSVVMRDGVSLSEEIRQRSRMRGTLNWAPPRFQIIFSVQPTQRRSDVIASQHFLCAGCGTEIERRYIKKLRYCDYLGRYFCNVCHDGGESVIPGRVLSRWDFNSYQVCLFSKQLLDTIWEQPLFKLTSVAKDLYSQARELQRFKELQEQMIAIKKLLRACRLSDGVLAEFQQFPSHLTEEPHLFSMGDLVRVKRGQLVTMAKTMLRVATSHVESCELCQAKGFICEFCRGQEVLFPFQTDICTRCPDCRTCFHTACFQDEPCPKCDRLRSRKNLQNI</sequence>
<proteinExistence type="predicted"/>
<dbReference type="Pfam" id="PF13901">
    <property type="entry name" value="RH_dom"/>
    <property type="match status" value="1"/>
</dbReference>